<dbReference type="EMBL" id="QNZJ01000053">
    <property type="protein sequence ID" value="RTZ88110.1"/>
    <property type="molecule type" value="Genomic_DNA"/>
</dbReference>
<gene>
    <name evidence="10" type="ORF">DSY95_01365</name>
</gene>
<keyword evidence="6 8" id="KW-0472">Membrane</keyword>
<comment type="similarity">
    <text evidence="2 7">Belongs to the cytochrome c oxidase subunit 3 family.</text>
</comment>
<dbReference type="PANTHER" id="PTHR11403">
    <property type="entry name" value="CYTOCHROME C OXIDASE SUBUNIT III"/>
    <property type="match status" value="1"/>
</dbReference>
<feature type="non-terminal residue" evidence="10">
    <location>
        <position position="1"/>
    </location>
</feature>
<feature type="transmembrane region" description="Helical" evidence="8">
    <location>
        <begin position="86"/>
        <end position="106"/>
    </location>
</feature>
<dbReference type="Proteomes" id="UP000287719">
    <property type="component" value="Unassembled WGS sequence"/>
</dbReference>
<dbReference type="SUPFAM" id="SSF81452">
    <property type="entry name" value="Cytochrome c oxidase subunit III-like"/>
    <property type="match status" value="1"/>
</dbReference>
<feature type="transmembrane region" description="Helical" evidence="8">
    <location>
        <begin position="198"/>
        <end position="216"/>
    </location>
</feature>
<reference evidence="10 11" key="1">
    <citation type="submission" date="2018-06" db="EMBL/GenBank/DDBJ databases">
        <title>Combined omics and stable isotope probing to characterize newly discovered Mariana Back-Arc vent microbial communities.</title>
        <authorList>
            <person name="Trembath-Reichert E."/>
            <person name="Huber J.A."/>
        </authorList>
    </citation>
    <scope>NUCLEOTIDE SEQUENCE [LARGE SCALE GENOMIC DNA]</scope>
    <source>
        <strain evidence="10">MAG 54</strain>
    </source>
</reference>
<feature type="transmembrane region" description="Helical" evidence="8">
    <location>
        <begin position="118"/>
        <end position="135"/>
    </location>
</feature>
<proteinExistence type="inferred from homology"/>
<evidence type="ECO:0000256" key="5">
    <source>
        <dbReference type="ARBA" id="ARBA00022989"/>
    </source>
</evidence>
<comment type="caution">
    <text evidence="10">The sequence shown here is derived from an EMBL/GenBank/DDBJ whole genome shotgun (WGS) entry which is preliminary data.</text>
</comment>
<dbReference type="InterPro" id="IPR035973">
    <property type="entry name" value="Cyt_c_oxidase_su3-like_sf"/>
</dbReference>
<dbReference type="InterPro" id="IPR000298">
    <property type="entry name" value="Cyt_c_oxidase-like_su3"/>
</dbReference>
<evidence type="ECO:0000256" key="6">
    <source>
        <dbReference type="ARBA" id="ARBA00023136"/>
    </source>
</evidence>
<feature type="transmembrane region" description="Helical" evidence="8">
    <location>
        <begin position="155"/>
        <end position="178"/>
    </location>
</feature>
<evidence type="ECO:0000256" key="4">
    <source>
        <dbReference type="ARBA" id="ARBA00022692"/>
    </source>
</evidence>
<dbReference type="GO" id="GO:0019646">
    <property type="term" value="P:aerobic electron transport chain"/>
    <property type="evidence" value="ECO:0007669"/>
    <property type="project" value="InterPro"/>
</dbReference>
<dbReference type="GO" id="GO:0005886">
    <property type="term" value="C:plasma membrane"/>
    <property type="evidence" value="ECO:0007669"/>
    <property type="project" value="UniProtKB-SubCell"/>
</dbReference>
<dbReference type="InterPro" id="IPR013833">
    <property type="entry name" value="Cyt_c_oxidase_su3_a-hlx"/>
</dbReference>
<accession>A0A432GWX1</accession>
<sequence>RQILCRAALVTNPSSQSVLFAASEVSLTNRPKRAKPPVSSGVIGMLIFMVTEAMFFAGLISAYMVIRSGIEEWPPWGQPRLPVETTAFNTLVLLLSGLTMGFSRNLLQKQKFQEGRRLLGISLLLGTFFLVAQGYEWVQLLNFGMTVSSSVYGGLFYLIIGAHGFHVVGVLAVLIHAWNRLGASNNPITAEGLLPLQLLWYFVVCVWPVLYVLVYLT</sequence>
<evidence type="ECO:0000256" key="2">
    <source>
        <dbReference type="ARBA" id="ARBA00010581"/>
    </source>
</evidence>
<dbReference type="CDD" id="cd00386">
    <property type="entry name" value="Heme_Cu_Oxidase_III_like"/>
    <property type="match status" value="1"/>
</dbReference>
<comment type="subcellular location">
    <subcellularLocation>
        <location evidence="1 7">Cell membrane</location>
        <topology evidence="1 7">Multi-pass membrane protein</topology>
    </subcellularLocation>
</comment>
<evidence type="ECO:0000256" key="3">
    <source>
        <dbReference type="ARBA" id="ARBA00022475"/>
    </source>
</evidence>
<dbReference type="GO" id="GO:0004129">
    <property type="term" value="F:cytochrome-c oxidase activity"/>
    <property type="evidence" value="ECO:0007669"/>
    <property type="project" value="InterPro"/>
</dbReference>
<evidence type="ECO:0000256" key="8">
    <source>
        <dbReference type="SAM" id="Phobius"/>
    </source>
</evidence>
<feature type="transmembrane region" description="Helical" evidence="8">
    <location>
        <begin position="42"/>
        <end position="66"/>
    </location>
</feature>
<dbReference type="InterPro" id="IPR024791">
    <property type="entry name" value="Cyt_c/ubiquinol_Oxase_su3"/>
</dbReference>
<evidence type="ECO:0000256" key="1">
    <source>
        <dbReference type="ARBA" id="ARBA00004651"/>
    </source>
</evidence>
<evidence type="ECO:0000313" key="11">
    <source>
        <dbReference type="Proteomes" id="UP000287719"/>
    </source>
</evidence>
<evidence type="ECO:0000256" key="7">
    <source>
        <dbReference type="RuleBase" id="RU003376"/>
    </source>
</evidence>
<dbReference type="Pfam" id="PF00510">
    <property type="entry name" value="COX3"/>
    <property type="match status" value="1"/>
</dbReference>
<dbReference type="PROSITE" id="PS50253">
    <property type="entry name" value="COX3"/>
    <property type="match status" value="1"/>
</dbReference>
<feature type="domain" description="Heme-copper oxidase subunit III family profile" evidence="9">
    <location>
        <begin position="43"/>
        <end position="217"/>
    </location>
</feature>
<dbReference type="PANTHER" id="PTHR11403:SF2">
    <property type="entry name" value="CYTOCHROME BO(3) UBIQUINOL OXIDASE SUBUNIT 3"/>
    <property type="match status" value="1"/>
</dbReference>
<keyword evidence="4 7" id="KW-0812">Transmembrane</keyword>
<keyword evidence="5 8" id="KW-1133">Transmembrane helix</keyword>
<keyword evidence="3" id="KW-1003">Cell membrane</keyword>
<dbReference type="Gene3D" id="1.20.120.80">
    <property type="entry name" value="Cytochrome c oxidase, subunit III, four-helix bundle"/>
    <property type="match status" value="1"/>
</dbReference>
<evidence type="ECO:0000313" key="10">
    <source>
        <dbReference type="EMBL" id="RTZ88110.1"/>
    </source>
</evidence>
<dbReference type="AlphaFoldDB" id="A0A432GWX1"/>
<name>A0A432GWX1_9DELT</name>
<evidence type="ECO:0000259" key="9">
    <source>
        <dbReference type="PROSITE" id="PS50253"/>
    </source>
</evidence>
<organism evidence="10 11">
    <name type="scientific">SAR324 cluster bacterium</name>
    <dbReference type="NCBI Taxonomy" id="2024889"/>
    <lineage>
        <taxon>Bacteria</taxon>
        <taxon>Deltaproteobacteria</taxon>
        <taxon>SAR324 cluster</taxon>
    </lineage>
</organism>
<protein>
    <recommendedName>
        <fullName evidence="9">Heme-copper oxidase subunit III family profile domain-containing protein</fullName>
    </recommendedName>
</protein>